<keyword evidence="2" id="KW-1185">Reference proteome</keyword>
<gene>
    <name evidence="1" type="primary">PARPA_02543.1 scaffold 4843</name>
</gene>
<reference evidence="1 2" key="1">
    <citation type="submission" date="2014-09" db="EMBL/GenBank/DDBJ databases">
        <authorList>
            <person name="Ellenberger Sabrina"/>
        </authorList>
    </citation>
    <scope>NUCLEOTIDE SEQUENCE [LARGE SCALE GENOMIC DNA]</scope>
    <source>
        <strain evidence="1 2">CBS 412.66</strain>
    </source>
</reference>
<dbReference type="EMBL" id="LN721083">
    <property type="protein sequence ID" value="CEP09089.1"/>
    <property type="molecule type" value="Genomic_DNA"/>
</dbReference>
<evidence type="ECO:0000313" key="2">
    <source>
        <dbReference type="Proteomes" id="UP000054107"/>
    </source>
</evidence>
<dbReference type="OrthoDB" id="2219129at2759"/>
<evidence type="ECO:0000313" key="1">
    <source>
        <dbReference type="EMBL" id="CEP09089.1"/>
    </source>
</evidence>
<name>A0A0B7N1W4_9FUNG</name>
<sequence length="168" mass="19250">MGNIVSTPFFTRSIATSNSGMTDYFEDFDDDATNTESKHLLRKQLVNYMKHFTHQKERLSELEESFLLVLQSSIINLLGKEQCESYQKYGSFNGTDLKIMSSICRLTHFDADKYSEVSQLVEPLKTAFKTGSLQKVLVSIETMKNYNDQQGLPLSTIGYKLLDILEYM</sequence>
<dbReference type="AlphaFoldDB" id="A0A0B7N1W4"/>
<accession>A0A0B7N1W4</accession>
<dbReference type="Proteomes" id="UP000054107">
    <property type="component" value="Unassembled WGS sequence"/>
</dbReference>
<proteinExistence type="predicted"/>
<organism evidence="1 2">
    <name type="scientific">Parasitella parasitica</name>
    <dbReference type="NCBI Taxonomy" id="35722"/>
    <lineage>
        <taxon>Eukaryota</taxon>
        <taxon>Fungi</taxon>
        <taxon>Fungi incertae sedis</taxon>
        <taxon>Mucoromycota</taxon>
        <taxon>Mucoromycotina</taxon>
        <taxon>Mucoromycetes</taxon>
        <taxon>Mucorales</taxon>
        <taxon>Mucorineae</taxon>
        <taxon>Mucoraceae</taxon>
        <taxon>Parasitella</taxon>
    </lineage>
</organism>
<protein>
    <submittedName>
        <fullName evidence="1">Uncharacterized protein</fullName>
    </submittedName>
</protein>